<evidence type="ECO:0000256" key="3">
    <source>
        <dbReference type="ARBA" id="ARBA00022553"/>
    </source>
</evidence>
<dbReference type="PRINTS" id="PR00344">
    <property type="entry name" value="BCTRLSENSOR"/>
</dbReference>
<evidence type="ECO:0000256" key="9">
    <source>
        <dbReference type="SAM" id="Phobius"/>
    </source>
</evidence>
<evidence type="ECO:0000256" key="2">
    <source>
        <dbReference type="ARBA" id="ARBA00012438"/>
    </source>
</evidence>
<dbReference type="Gene3D" id="1.10.287.130">
    <property type="match status" value="1"/>
</dbReference>
<reference evidence="11 12" key="1">
    <citation type="submission" date="2020-09" db="EMBL/GenBank/DDBJ databases">
        <title>Marinomonas sp. nov., isolated from the cysticercosis algae of Qingdao, China.</title>
        <authorList>
            <person name="Sun X."/>
        </authorList>
    </citation>
    <scope>NUCLEOTIDE SEQUENCE [LARGE SCALE GENOMIC DNA]</scope>
    <source>
        <strain evidence="11 12">SM2066</strain>
    </source>
</reference>
<feature type="domain" description="Histidine kinase" evidence="10">
    <location>
        <begin position="432"/>
        <end position="642"/>
    </location>
</feature>
<evidence type="ECO:0000256" key="8">
    <source>
        <dbReference type="ARBA" id="ARBA00023012"/>
    </source>
</evidence>
<dbReference type="InterPro" id="IPR036097">
    <property type="entry name" value="HisK_dim/P_sf"/>
</dbReference>
<evidence type="ECO:0000256" key="1">
    <source>
        <dbReference type="ARBA" id="ARBA00000085"/>
    </source>
</evidence>
<feature type="transmembrane region" description="Helical" evidence="9">
    <location>
        <begin position="253"/>
        <end position="276"/>
    </location>
</feature>
<dbReference type="PROSITE" id="PS50109">
    <property type="entry name" value="HIS_KIN"/>
    <property type="match status" value="1"/>
</dbReference>
<dbReference type="PANTHER" id="PTHR43065:SF46">
    <property type="entry name" value="C4-DICARBOXYLATE TRANSPORT SENSOR PROTEIN DCTB"/>
    <property type="match status" value="1"/>
</dbReference>
<dbReference type="InterPro" id="IPR036890">
    <property type="entry name" value="HATPase_C_sf"/>
</dbReference>
<keyword evidence="8" id="KW-0902">Two-component regulatory system</keyword>
<feature type="transmembrane region" description="Helical" evidence="9">
    <location>
        <begin position="12"/>
        <end position="29"/>
    </location>
</feature>
<evidence type="ECO:0000256" key="7">
    <source>
        <dbReference type="ARBA" id="ARBA00022840"/>
    </source>
</evidence>
<protein>
    <recommendedName>
        <fullName evidence="2">histidine kinase</fullName>
        <ecNumber evidence="2">2.7.13.3</ecNumber>
    </recommendedName>
</protein>
<dbReference type="Gene3D" id="3.30.565.10">
    <property type="entry name" value="Histidine kinase-like ATPase, C-terminal domain"/>
    <property type="match status" value="1"/>
</dbReference>
<dbReference type="InterPro" id="IPR003661">
    <property type="entry name" value="HisK_dim/P_dom"/>
</dbReference>
<dbReference type="EC" id="2.7.13.3" evidence="2"/>
<evidence type="ECO:0000259" key="10">
    <source>
        <dbReference type="PROSITE" id="PS50109"/>
    </source>
</evidence>
<name>A0ABR8NUF5_9GAMM</name>
<keyword evidence="9" id="KW-0472">Membrane</keyword>
<dbReference type="SMART" id="SM00387">
    <property type="entry name" value="HATPase_c"/>
    <property type="match status" value="1"/>
</dbReference>
<dbReference type="Pfam" id="PF02518">
    <property type="entry name" value="HATPase_c"/>
    <property type="match status" value="1"/>
</dbReference>
<dbReference type="SUPFAM" id="SSF47384">
    <property type="entry name" value="Homodimeric domain of signal transducing histidine kinase"/>
    <property type="match status" value="1"/>
</dbReference>
<evidence type="ECO:0000313" key="11">
    <source>
        <dbReference type="EMBL" id="MBD5769528.1"/>
    </source>
</evidence>
<evidence type="ECO:0000256" key="6">
    <source>
        <dbReference type="ARBA" id="ARBA00022777"/>
    </source>
</evidence>
<accession>A0ABR8NUF5</accession>
<proteinExistence type="predicted"/>
<comment type="catalytic activity">
    <reaction evidence="1">
        <text>ATP + protein L-histidine = ADP + protein N-phospho-L-histidine.</text>
        <dbReference type="EC" id="2.7.13.3"/>
    </reaction>
</comment>
<dbReference type="PANTHER" id="PTHR43065">
    <property type="entry name" value="SENSOR HISTIDINE KINASE"/>
    <property type="match status" value="1"/>
</dbReference>
<dbReference type="Proteomes" id="UP000604161">
    <property type="component" value="Unassembled WGS sequence"/>
</dbReference>
<evidence type="ECO:0000313" key="12">
    <source>
        <dbReference type="Proteomes" id="UP000604161"/>
    </source>
</evidence>
<gene>
    <name evidence="11" type="ORF">IF202_00555</name>
</gene>
<dbReference type="InterPro" id="IPR005467">
    <property type="entry name" value="His_kinase_dom"/>
</dbReference>
<evidence type="ECO:0000256" key="5">
    <source>
        <dbReference type="ARBA" id="ARBA00022741"/>
    </source>
</evidence>
<comment type="caution">
    <text evidence="11">The sequence shown here is derived from an EMBL/GenBank/DDBJ whole genome shotgun (WGS) entry which is preliminary data.</text>
</comment>
<evidence type="ECO:0000256" key="4">
    <source>
        <dbReference type="ARBA" id="ARBA00022679"/>
    </source>
</evidence>
<keyword evidence="9" id="KW-0812">Transmembrane</keyword>
<keyword evidence="12" id="KW-1185">Reference proteome</keyword>
<dbReference type="RefSeq" id="WP_191592929.1">
    <property type="nucleotide sequence ID" value="NZ_JACYFC010000001.1"/>
</dbReference>
<keyword evidence="4" id="KW-0808">Transferase</keyword>
<dbReference type="CDD" id="cd00082">
    <property type="entry name" value="HisKA"/>
    <property type="match status" value="1"/>
</dbReference>
<keyword evidence="7" id="KW-0067">ATP-binding</keyword>
<dbReference type="SUPFAM" id="SSF55874">
    <property type="entry name" value="ATPase domain of HSP90 chaperone/DNA topoisomerase II/histidine kinase"/>
    <property type="match status" value="1"/>
</dbReference>
<dbReference type="InterPro" id="IPR004358">
    <property type="entry name" value="Sig_transdc_His_kin-like_C"/>
</dbReference>
<keyword evidence="3" id="KW-0597">Phosphoprotein</keyword>
<dbReference type="EMBL" id="JACYFC010000001">
    <property type="protein sequence ID" value="MBD5769528.1"/>
    <property type="molecule type" value="Genomic_DNA"/>
</dbReference>
<keyword evidence="5" id="KW-0547">Nucleotide-binding</keyword>
<dbReference type="InterPro" id="IPR003594">
    <property type="entry name" value="HATPase_dom"/>
</dbReference>
<sequence length="643" mass="72220">MNSINFLKNKTIILCVLFLFCLSFLFFYFNNMQKNNEILIQNQKNSEHLFHSINLIKISQTLIGLDKQRSFNVFSYEYERILQSYKFVQLGLYESGALEYALEVSDIVNQLESFNKKANSRNDYNYRKNNLRVIIFNGMDLNERTERAYLWKLLSSAIEAKNLLELGELYREFLNVLNMVSIDSDDAESKKIKSVSFGSLNAFSTIEKIISLNIVLNKNIEEIKLKTDNLSNKIVKKLSEKQQGIPSSSPRTFYVLLIFTITLLSVLLAVCSSYVIRQNRKILLSLSDSADLESVSSKNTILNEKGLLLYGKAIPHIVRENNASFILVDNNDLPLYFSRLFYEQNEASFLTLKGKPSMGCLNYSIQDEHCFLSIGALDSSGVVDSPNTRVTAEIETIKKLDGDHKLIFIKSETEEKNKQDERLDSFAIVSGAVAHDINNMISVIVSSLSILRDSKSFNVGDGSKVIDRALFSADKSISLIDRLLTFSRCKKLSPELVNVNELLEGLYEVICFATDEKIDVQLILSDRPLYIYIDAGQLEASIINLCINSSNAIQNGGKITITSLVNASDRVTIMVKDNGHGIPKNIQGRVFEPFFTGRKKGEGHGLGLSMVHGFVKQSGGLIFLESKVGSGTKVSISFSPKKI</sequence>
<organism evidence="11 12">
    <name type="scientific">Marinomonas colpomeniae</name>
    <dbReference type="NCBI Taxonomy" id="2774408"/>
    <lineage>
        <taxon>Bacteria</taxon>
        <taxon>Pseudomonadati</taxon>
        <taxon>Pseudomonadota</taxon>
        <taxon>Gammaproteobacteria</taxon>
        <taxon>Oceanospirillales</taxon>
        <taxon>Oceanospirillaceae</taxon>
        <taxon>Marinomonas</taxon>
    </lineage>
</organism>
<keyword evidence="6" id="KW-0418">Kinase</keyword>
<keyword evidence="9" id="KW-1133">Transmembrane helix</keyword>